<organism evidence="6 7">
    <name type="scientific">Colletotrichum tofieldiae</name>
    <dbReference type="NCBI Taxonomy" id="708197"/>
    <lineage>
        <taxon>Eukaryota</taxon>
        <taxon>Fungi</taxon>
        <taxon>Dikarya</taxon>
        <taxon>Ascomycota</taxon>
        <taxon>Pezizomycotina</taxon>
        <taxon>Sordariomycetes</taxon>
        <taxon>Hypocreomycetidae</taxon>
        <taxon>Glomerellales</taxon>
        <taxon>Glomerellaceae</taxon>
        <taxon>Colletotrichum</taxon>
        <taxon>Colletotrichum spaethianum species complex</taxon>
    </lineage>
</organism>
<keyword evidence="2 5" id="KW-0812">Transmembrane</keyword>
<feature type="non-terminal residue" evidence="6">
    <location>
        <position position="1"/>
    </location>
</feature>
<dbReference type="GO" id="GO:0016020">
    <property type="term" value="C:membrane"/>
    <property type="evidence" value="ECO:0007669"/>
    <property type="project" value="UniProtKB-SubCell"/>
</dbReference>
<comment type="subcellular location">
    <subcellularLocation>
        <location evidence="1">Membrane</location>
        <topology evidence="1">Multi-pass membrane protein</topology>
    </subcellularLocation>
</comment>
<accession>A0A161Y878</accession>
<dbReference type="InterPro" id="IPR036259">
    <property type="entry name" value="MFS_trans_sf"/>
</dbReference>
<dbReference type="SUPFAM" id="SSF103473">
    <property type="entry name" value="MFS general substrate transporter"/>
    <property type="match status" value="1"/>
</dbReference>
<evidence type="ECO:0000256" key="3">
    <source>
        <dbReference type="ARBA" id="ARBA00022989"/>
    </source>
</evidence>
<keyword evidence="7" id="KW-1185">Reference proteome</keyword>
<dbReference type="PANTHER" id="PTHR23502:SF60">
    <property type="entry name" value="MAJOR FACILITATOR SUPERFAMILY (MFS) PROFILE DOMAIN-CONTAINING PROTEIN-RELATED"/>
    <property type="match status" value="1"/>
</dbReference>
<evidence type="ECO:0000256" key="4">
    <source>
        <dbReference type="ARBA" id="ARBA00023136"/>
    </source>
</evidence>
<proteinExistence type="predicted"/>
<evidence type="ECO:0000313" key="7">
    <source>
        <dbReference type="Proteomes" id="UP000076552"/>
    </source>
</evidence>
<dbReference type="STRING" id="708197.A0A161Y878"/>
<keyword evidence="3 5" id="KW-1133">Transmembrane helix</keyword>
<dbReference type="GO" id="GO:0022857">
    <property type="term" value="F:transmembrane transporter activity"/>
    <property type="evidence" value="ECO:0007669"/>
    <property type="project" value="TreeGrafter"/>
</dbReference>
<sequence>LESEKTITDKCCSSTLVIWDGPNDGENPKNWSRNHKWTTSLIISSFAFLSPLLLSRCTGTQTDRPGFAYHKRGSTSTGSLDLPCNTCPWPFILSPCSEIWGRAPIARGGNLVFIVSTTSCGFATLKEEIIAFRFMADIGGSVTIGLGKGIAFMQFAPVMGLAIAPILILNLAGQLIAFSLLEETYMLRLLQLKARKLRKVHPEQLFHTKWEKKELTLPRILRVSLSRPWIMLATQPIIQSLALYQAFNFGFLYLVISGLPTLWEENYDMKKGEPSLNYISVAAGPWLVF</sequence>
<evidence type="ECO:0000313" key="6">
    <source>
        <dbReference type="EMBL" id="KZL68107.1"/>
    </source>
</evidence>
<comment type="caution">
    <text evidence="6">The sequence shown here is derived from an EMBL/GenBank/DDBJ whole genome shotgun (WGS) entry which is preliminary data.</text>
</comment>
<dbReference type="Gene3D" id="1.20.1720.10">
    <property type="entry name" value="Multidrug resistance protein D"/>
    <property type="match status" value="1"/>
</dbReference>
<dbReference type="Proteomes" id="UP000076552">
    <property type="component" value="Unassembled WGS sequence"/>
</dbReference>
<keyword evidence="4 5" id="KW-0472">Membrane</keyword>
<evidence type="ECO:0000256" key="1">
    <source>
        <dbReference type="ARBA" id="ARBA00004141"/>
    </source>
</evidence>
<reference evidence="6 7" key="1">
    <citation type="submission" date="2015-06" db="EMBL/GenBank/DDBJ databases">
        <title>Survival trade-offs in plant roots during colonization by closely related pathogenic and mutualistic fungi.</title>
        <authorList>
            <person name="Hacquard S."/>
            <person name="Kracher B."/>
            <person name="Hiruma K."/>
            <person name="Weinman A."/>
            <person name="Muench P."/>
            <person name="Garrido Oter R."/>
            <person name="Ver Loren van Themaat E."/>
            <person name="Dallerey J.-F."/>
            <person name="Damm U."/>
            <person name="Henrissat B."/>
            <person name="Lespinet O."/>
            <person name="Thon M."/>
            <person name="Kemen E."/>
            <person name="McHardy A.C."/>
            <person name="Schulze-Lefert P."/>
            <person name="O'Connell R.J."/>
        </authorList>
    </citation>
    <scope>NUCLEOTIDE SEQUENCE [LARGE SCALE GENOMIC DNA]</scope>
    <source>
        <strain evidence="6 7">0861</strain>
    </source>
</reference>
<feature type="transmembrane region" description="Helical" evidence="5">
    <location>
        <begin position="158"/>
        <end position="181"/>
    </location>
</feature>
<name>A0A161Y878_9PEZI</name>
<gene>
    <name evidence="6" type="ORF">CT0861_01225</name>
</gene>
<dbReference type="AlphaFoldDB" id="A0A161Y878"/>
<dbReference type="EMBL" id="LFIV01000129">
    <property type="protein sequence ID" value="KZL68107.1"/>
    <property type="molecule type" value="Genomic_DNA"/>
</dbReference>
<protein>
    <submittedName>
        <fullName evidence="6">MFS multidrug transporter</fullName>
    </submittedName>
</protein>
<evidence type="ECO:0000256" key="2">
    <source>
        <dbReference type="ARBA" id="ARBA00022692"/>
    </source>
</evidence>
<evidence type="ECO:0000256" key="5">
    <source>
        <dbReference type="SAM" id="Phobius"/>
    </source>
</evidence>
<feature type="transmembrane region" description="Helical" evidence="5">
    <location>
        <begin position="241"/>
        <end position="263"/>
    </location>
</feature>
<dbReference type="PANTHER" id="PTHR23502">
    <property type="entry name" value="MAJOR FACILITATOR SUPERFAMILY"/>
    <property type="match status" value="1"/>
</dbReference>